<dbReference type="OrthoDB" id="9798864at2"/>
<keyword evidence="6 8" id="KW-0408">Iron</keyword>
<dbReference type="InterPro" id="IPR009056">
    <property type="entry name" value="Cyt_c-like_dom"/>
</dbReference>
<gene>
    <name evidence="12" type="ORF">AAY24_11690</name>
</gene>
<keyword evidence="2 8" id="KW-0349">Heme</keyword>
<protein>
    <submittedName>
        <fullName evidence="12">Cytochrome C</fullName>
    </submittedName>
</protein>
<sequence length="245" mass="27379">MKKLIVALLLAVAPVLGLAAGGGVHLDDADIDVSDQASLQRGAKYFVNYCLSCHSAKFQRYNRLARDLGLTDEEVKANLMFTTDRIGDTMNIAMNPINAEAWFGTPPPDLSLIARARGVDYIYTYLRGFYVDESRPFGVNNVVFPDVGMPHVMWELQGMQKAVFEEVDGQKVIKELVPVEGAAGKGSMTPEEFDGAMRDLTAFLSYVAEPVQLERKRLGTWVLLFLGVFFVLAYLMKKEYWKDVH</sequence>
<evidence type="ECO:0000256" key="6">
    <source>
        <dbReference type="ARBA" id="ARBA00023004"/>
    </source>
</evidence>
<evidence type="ECO:0000256" key="4">
    <source>
        <dbReference type="ARBA" id="ARBA00022723"/>
    </source>
</evidence>
<comment type="subcellular location">
    <subcellularLocation>
        <location evidence="1">Membrane</location>
    </subcellularLocation>
</comment>
<feature type="chain" id="PRO_5002517886" evidence="10">
    <location>
        <begin position="20"/>
        <end position="245"/>
    </location>
</feature>
<dbReference type="PROSITE" id="PS51007">
    <property type="entry name" value="CYTC"/>
    <property type="match status" value="1"/>
</dbReference>
<dbReference type="Gene3D" id="1.20.5.100">
    <property type="entry name" value="Cytochrome c1, transmembrane anchor, C-terminal"/>
    <property type="match status" value="1"/>
</dbReference>
<keyword evidence="13" id="KW-1185">Reference proteome</keyword>
<dbReference type="PANTHER" id="PTHR10266">
    <property type="entry name" value="CYTOCHROME C1"/>
    <property type="match status" value="1"/>
</dbReference>
<dbReference type="AlphaFoldDB" id="A0A0F7JZY5"/>
<evidence type="ECO:0000256" key="1">
    <source>
        <dbReference type="ARBA" id="ARBA00004370"/>
    </source>
</evidence>
<evidence type="ECO:0000313" key="13">
    <source>
        <dbReference type="Proteomes" id="UP000034410"/>
    </source>
</evidence>
<dbReference type="SUPFAM" id="SSF46626">
    <property type="entry name" value="Cytochrome c"/>
    <property type="match status" value="1"/>
</dbReference>
<evidence type="ECO:0000256" key="7">
    <source>
        <dbReference type="ARBA" id="ARBA00023136"/>
    </source>
</evidence>
<feature type="transmembrane region" description="Helical" evidence="9">
    <location>
        <begin position="218"/>
        <end position="236"/>
    </location>
</feature>
<feature type="signal peptide" evidence="10">
    <location>
        <begin position="1"/>
        <end position="19"/>
    </location>
</feature>
<dbReference type="RefSeq" id="WP_046859828.1">
    <property type="nucleotide sequence ID" value="NZ_CP011412.1"/>
</dbReference>
<comment type="cofactor">
    <cofactor evidence="8">
        <name>heme c</name>
        <dbReference type="ChEBI" id="CHEBI:61717"/>
    </cofactor>
    <text evidence="8">Binds 1 heme c group covalently per subunit.</text>
</comment>
<dbReference type="GO" id="GO:0009055">
    <property type="term" value="F:electron transfer activity"/>
    <property type="evidence" value="ECO:0007669"/>
    <property type="project" value="InterPro"/>
</dbReference>
<dbReference type="GO" id="GO:0016020">
    <property type="term" value="C:membrane"/>
    <property type="evidence" value="ECO:0007669"/>
    <property type="project" value="UniProtKB-SubCell"/>
</dbReference>
<dbReference type="GO" id="GO:0020037">
    <property type="term" value="F:heme binding"/>
    <property type="evidence" value="ECO:0007669"/>
    <property type="project" value="InterPro"/>
</dbReference>
<keyword evidence="10" id="KW-0732">Signal</keyword>
<feature type="binding site" description="covalent" evidence="8">
    <location>
        <position position="50"/>
    </location>
    <ligand>
        <name>heme c</name>
        <dbReference type="ChEBI" id="CHEBI:61717"/>
    </ligand>
</feature>
<evidence type="ECO:0000256" key="9">
    <source>
        <dbReference type="SAM" id="Phobius"/>
    </source>
</evidence>
<keyword evidence="3 9" id="KW-0812">Transmembrane</keyword>
<dbReference type="GO" id="GO:0046872">
    <property type="term" value="F:metal ion binding"/>
    <property type="evidence" value="ECO:0007669"/>
    <property type="project" value="UniProtKB-KW"/>
</dbReference>
<evidence type="ECO:0000259" key="11">
    <source>
        <dbReference type="PROSITE" id="PS51007"/>
    </source>
</evidence>
<evidence type="ECO:0000256" key="3">
    <source>
        <dbReference type="ARBA" id="ARBA00022692"/>
    </source>
</evidence>
<dbReference type="PANTHER" id="PTHR10266:SF3">
    <property type="entry name" value="CYTOCHROME C1, HEME PROTEIN, MITOCHONDRIAL"/>
    <property type="match status" value="1"/>
</dbReference>
<evidence type="ECO:0000256" key="8">
    <source>
        <dbReference type="PIRSR" id="PIRSR602326-1"/>
    </source>
</evidence>
<evidence type="ECO:0000313" key="12">
    <source>
        <dbReference type="EMBL" id="AKH20899.1"/>
    </source>
</evidence>
<proteinExistence type="predicted"/>
<accession>A0A0F7JZY5</accession>
<dbReference type="Proteomes" id="UP000034410">
    <property type="component" value="Chromosome"/>
</dbReference>
<dbReference type="InterPro" id="IPR036909">
    <property type="entry name" value="Cyt_c-like_dom_sf"/>
</dbReference>
<feature type="domain" description="Cytochrome c" evidence="11">
    <location>
        <begin position="37"/>
        <end position="130"/>
    </location>
</feature>
<dbReference type="EMBL" id="CP011412">
    <property type="protein sequence ID" value="AKH20899.1"/>
    <property type="molecule type" value="Genomic_DNA"/>
</dbReference>
<evidence type="ECO:0000256" key="5">
    <source>
        <dbReference type="ARBA" id="ARBA00022989"/>
    </source>
</evidence>
<dbReference type="KEGG" id="seds:AAY24_11690"/>
<reference evidence="12 13" key="1">
    <citation type="journal article" date="2015" name="Genome Announc.">
        <title>Complete Genome Sequence of Sedimenticola thiotaurini Strain SIP-G1, a Polyphosphate- and Polyhydroxyalkanoate-Accumulating Sulfur-Oxidizing Gammaproteobacterium Isolated from Salt Marsh Sediments.</title>
        <authorList>
            <person name="Flood B.E."/>
            <person name="Jones D.S."/>
            <person name="Bailey J.V."/>
        </authorList>
    </citation>
    <scope>NUCLEOTIDE SEQUENCE [LARGE SCALE GENOMIC DNA]</scope>
    <source>
        <strain evidence="12 13">SIP-G1</strain>
    </source>
</reference>
<keyword evidence="5 9" id="KW-1133">Transmembrane helix</keyword>
<dbReference type="InterPro" id="IPR002326">
    <property type="entry name" value="Cyt_c1"/>
</dbReference>
<dbReference type="Pfam" id="PF02167">
    <property type="entry name" value="Cytochrom_C1"/>
    <property type="match status" value="1"/>
</dbReference>
<organism evidence="12 13">
    <name type="scientific">Sedimenticola thiotaurini</name>
    <dbReference type="NCBI Taxonomy" id="1543721"/>
    <lineage>
        <taxon>Bacteria</taxon>
        <taxon>Pseudomonadati</taxon>
        <taxon>Pseudomonadota</taxon>
        <taxon>Gammaproteobacteria</taxon>
        <taxon>Chromatiales</taxon>
        <taxon>Sedimenticolaceae</taxon>
        <taxon>Sedimenticola</taxon>
    </lineage>
</organism>
<name>A0A0F7JZY5_9GAMM</name>
<dbReference type="Gene3D" id="1.10.760.10">
    <property type="entry name" value="Cytochrome c-like domain"/>
    <property type="match status" value="1"/>
</dbReference>
<keyword evidence="7 9" id="KW-0472">Membrane</keyword>
<dbReference type="PATRIC" id="fig|1543721.4.peg.2421"/>
<feature type="binding site" description="covalent" evidence="8">
    <location>
        <position position="53"/>
    </location>
    <ligand>
        <name>heme c</name>
        <dbReference type="ChEBI" id="CHEBI:61717"/>
    </ligand>
</feature>
<feature type="binding site" description="covalent" evidence="8">
    <location>
        <position position="54"/>
    </location>
    <ligand>
        <name>heme c</name>
        <dbReference type="ChEBI" id="CHEBI:61717"/>
    </ligand>
</feature>
<evidence type="ECO:0000256" key="2">
    <source>
        <dbReference type="ARBA" id="ARBA00022617"/>
    </source>
</evidence>
<evidence type="ECO:0000256" key="10">
    <source>
        <dbReference type="SAM" id="SignalP"/>
    </source>
</evidence>
<keyword evidence="4 8" id="KW-0479">Metal-binding</keyword>
<dbReference type="PRINTS" id="PR00603">
    <property type="entry name" value="CYTOCHROMEC1"/>
</dbReference>